<dbReference type="InterPro" id="IPR036390">
    <property type="entry name" value="WH_DNA-bd_sf"/>
</dbReference>
<evidence type="ECO:0000313" key="2">
    <source>
        <dbReference type="EMBL" id="HDS64000.1"/>
    </source>
</evidence>
<dbReference type="Proteomes" id="UP000885648">
    <property type="component" value="Unassembled WGS sequence"/>
</dbReference>
<dbReference type="Pfam" id="PF01909">
    <property type="entry name" value="NTP_transf_2"/>
    <property type="match status" value="1"/>
</dbReference>
<name>A0A831LRI3_9EURY</name>
<dbReference type="InterPro" id="IPR036388">
    <property type="entry name" value="WH-like_DNA-bd_sf"/>
</dbReference>
<dbReference type="EMBL" id="DSBY01000319">
    <property type="protein sequence ID" value="HDS64000.1"/>
    <property type="molecule type" value="Genomic_DNA"/>
</dbReference>
<dbReference type="Gene3D" id="3.30.460.10">
    <property type="entry name" value="Beta Polymerase, domain 2"/>
    <property type="match status" value="1"/>
</dbReference>
<accession>A0A831LRI3</accession>
<sequence length="186" mass="20481">MLEQLIPSKTRVKLLTLFLLNPGREMYLREVGRLTGENLNAVRRELANLEGIGLLSSTRRGNAHYYTVNRLFPLYEELTSMILKTEGVAKVIAGHLDGIGAIDSMFIFGSFARNEAGAGSDIDLFIVGTVDEARLIAAVREAEEVLGREINYVLFTKDEMERRVAAEDPFVANVLAGPKVVLIGEG</sequence>
<dbReference type="CDD" id="cd05403">
    <property type="entry name" value="NT_KNTase_like"/>
    <property type="match status" value="1"/>
</dbReference>
<comment type="caution">
    <text evidence="2">The sequence shown here is derived from an EMBL/GenBank/DDBJ whole genome shotgun (WGS) entry which is preliminary data.</text>
</comment>
<dbReference type="SUPFAM" id="SSF46785">
    <property type="entry name" value="Winged helix' DNA-binding domain"/>
    <property type="match status" value="1"/>
</dbReference>
<dbReference type="InterPro" id="IPR043519">
    <property type="entry name" value="NT_sf"/>
</dbReference>
<gene>
    <name evidence="2" type="ORF">ENN52_07765</name>
</gene>
<dbReference type="InterPro" id="IPR011991">
    <property type="entry name" value="ArsR-like_HTH"/>
</dbReference>
<dbReference type="CDD" id="cd00090">
    <property type="entry name" value="HTH_ARSR"/>
    <property type="match status" value="1"/>
</dbReference>
<dbReference type="GO" id="GO:0016779">
    <property type="term" value="F:nucleotidyltransferase activity"/>
    <property type="evidence" value="ECO:0007669"/>
    <property type="project" value="InterPro"/>
</dbReference>
<organism evidence="2">
    <name type="scientific">Methanofollis liminatans</name>
    <dbReference type="NCBI Taxonomy" id="2201"/>
    <lineage>
        <taxon>Archaea</taxon>
        <taxon>Methanobacteriati</taxon>
        <taxon>Methanobacteriota</taxon>
        <taxon>Stenosarchaea group</taxon>
        <taxon>Methanomicrobia</taxon>
        <taxon>Methanomicrobiales</taxon>
        <taxon>Methanomicrobiaceae</taxon>
        <taxon>Methanofollis</taxon>
    </lineage>
</organism>
<reference evidence="2" key="1">
    <citation type="journal article" date="2020" name="mSystems">
        <title>Genome- and Community-Level Interaction Insights into Carbon Utilization and Element Cycling Functions of Hydrothermarchaeota in Hydrothermal Sediment.</title>
        <authorList>
            <person name="Zhou Z."/>
            <person name="Liu Y."/>
            <person name="Xu W."/>
            <person name="Pan J."/>
            <person name="Luo Z.H."/>
            <person name="Li M."/>
        </authorList>
    </citation>
    <scope>NUCLEOTIDE SEQUENCE</scope>
    <source>
        <strain evidence="2">SpSt-1183</strain>
    </source>
</reference>
<evidence type="ECO:0000259" key="1">
    <source>
        <dbReference type="Pfam" id="PF01909"/>
    </source>
</evidence>
<dbReference type="AlphaFoldDB" id="A0A831LRI3"/>
<proteinExistence type="predicted"/>
<dbReference type="SUPFAM" id="SSF81301">
    <property type="entry name" value="Nucleotidyltransferase"/>
    <property type="match status" value="1"/>
</dbReference>
<dbReference type="InterPro" id="IPR002934">
    <property type="entry name" value="Polymerase_NTP_transf_dom"/>
</dbReference>
<protein>
    <submittedName>
        <fullName evidence="2">Nucleotidyltransferase domain-containing protein</fullName>
    </submittedName>
</protein>
<feature type="domain" description="Polymerase nucleotidyl transferase" evidence="1">
    <location>
        <begin position="102"/>
        <end position="162"/>
    </location>
</feature>
<dbReference type="Gene3D" id="1.10.10.10">
    <property type="entry name" value="Winged helix-like DNA-binding domain superfamily/Winged helix DNA-binding domain"/>
    <property type="match status" value="1"/>
</dbReference>